<dbReference type="Proteomes" id="UP000501602">
    <property type="component" value="Chromosome"/>
</dbReference>
<dbReference type="PANTHER" id="PTHR42887:SF2">
    <property type="entry name" value="OS12G0638800 PROTEIN"/>
    <property type="match status" value="1"/>
</dbReference>
<dbReference type="InterPro" id="IPR023166">
    <property type="entry name" value="BaiN-like_dom_sf"/>
</dbReference>
<dbReference type="Pfam" id="PF03486">
    <property type="entry name" value="HI0933_like"/>
    <property type="match status" value="1"/>
</dbReference>
<evidence type="ECO:0000259" key="4">
    <source>
        <dbReference type="Pfam" id="PF03486"/>
    </source>
</evidence>
<dbReference type="PRINTS" id="PR00411">
    <property type="entry name" value="PNDRDTASEI"/>
</dbReference>
<dbReference type="KEGG" id="fes:HER31_16015"/>
<keyword evidence="2" id="KW-0285">Flavoprotein</keyword>
<dbReference type="SUPFAM" id="SSF51905">
    <property type="entry name" value="FAD/NAD(P)-binding domain"/>
    <property type="match status" value="1"/>
</dbReference>
<dbReference type="EMBL" id="CP051180">
    <property type="protein sequence ID" value="QIZ78267.1"/>
    <property type="molecule type" value="Genomic_DNA"/>
</dbReference>
<dbReference type="InterPro" id="IPR057661">
    <property type="entry name" value="RsdA/BaiN/AoA(So)_Rossmann"/>
</dbReference>
<dbReference type="Gene3D" id="2.40.30.10">
    <property type="entry name" value="Translation factors"/>
    <property type="match status" value="1"/>
</dbReference>
<evidence type="ECO:0000313" key="7">
    <source>
        <dbReference type="Proteomes" id="UP000501602"/>
    </source>
</evidence>
<reference evidence="6 7" key="1">
    <citation type="submission" date="2020-04" db="EMBL/GenBank/DDBJ databases">
        <title>Ferrimonas sp. S7 isolated from sea water.</title>
        <authorList>
            <person name="Bae S.S."/>
            <person name="Baek K."/>
        </authorList>
    </citation>
    <scope>NUCLEOTIDE SEQUENCE [LARGE SCALE GENOMIC DNA]</scope>
    <source>
        <strain evidence="6 7">S7</strain>
    </source>
</reference>
<evidence type="ECO:0000256" key="3">
    <source>
        <dbReference type="ARBA" id="ARBA00022827"/>
    </source>
</evidence>
<name>A0A6H1UGN8_9GAMM</name>
<sequence length="393" mass="42599">MKCDVVVIGAGAAGLMAAATAAKRGRSVVVLDHAKQAGKKILISGGGRCNFTNMEVLPSNFLCTNPHFVKSALAQYSNWDFISMVCEHGISYHERDHGQLFCDDSAKDIVKMLLAECDKGQASIRLRTNINDVVNTEFGFRVQTSNGLFECQSLIVASGGLSMPKLGATPYGYQLAQQFGLTVMPTRAGLVPLTLQPEDKQHFEPLSGISLTTTVSANQGPSFTEQLLFTHRGISGPSVLQASNYRGVGEPVTVDLLPSDDVSDKLTQAREKHPKRLLQTVLSEWLPGRLAEALMAKQQWPNEQLCQLNKMQLDNIASTLNGWQLKPAGDEGYRTAEVTLGGVDTDQISSKTMECKTVNGLYFAGEVMDVTGWLGGYNFQWAWASGYVAGSNA</sequence>
<evidence type="ECO:0000313" key="6">
    <source>
        <dbReference type="EMBL" id="QIZ78267.1"/>
    </source>
</evidence>
<keyword evidence="3" id="KW-0274">FAD</keyword>
<proteinExistence type="predicted"/>
<dbReference type="Pfam" id="PF22780">
    <property type="entry name" value="HI0933_like_1st"/>
    <property type="match status" value="1"/>
</dbReference>
<dbReference type="NCBIfam" id="TIGR00275">
    <property type="entry name" value="aminoacetone oxidase family FAD-binding enzyme"/>
    <property type="match status" value="1"/>
</dbReference>
<dbReference type="SUPFAM" id="SSF160996">
    <property type="entry name" value="HI0933 insert domain-like"/>
    <property type="match status" value="1"/>
</dbReference>
<dbReference type="PANTHER" id="PTHR42887">
    <property type="entry name" value="OS12G0638800 PROTEIN"/>
    <property type="match status" value="1"/>
</dbReference>
<feature type="domain" description="RsdA/BaiN/AoA(So)-like Rossmann fold-like" evidence="4">
    <location>
        <begin position="4"/>
        <end position="391"/>
    </location>
</feature>
<evidence type="ECO:0000256" key="1">
    <source>
        <dbReference type="ARBA" id="ARBA00001974"/>
    </source>
</evidence>
<dbReference type="Gene3D" id="3.50.50.60">
    <property type="entry name" value="FAD/NAD(P)-binding domain"/>
    <property type="match status" value="1"/>
</dbReference>
<evidence type="ECO:0000259" key="5">
    <source>
        <dbReference type="Pfam" id="PF22780"/>
    </source>
</evidence>
<feature type="domain" description="RsdA/BaiN/AoA(So)-like insert" evidence="5">
    <location>
        <begin position="187"/>
        <end position="338"/>
    </location>
</feature>
<gene>
    <name evidence="6" type="ORF">HER31_16015</name>
</gene>
<dbReference type="InterPro" id="IPR055178">
    <property type="entry name" value="RsdA/BaiN/AoA(So)-like_dom"/>
</dbReference>
<organism evidence="6 7">
    <name type="scientific">Ferrimonas lipolytica</name>
    <dbReference type="NCBI Taxonomy" id="2724191"/>
    <lineage>
        <taxon>Bacteria</taxon>
        <taxon>Pseudomonadati</taxon>
        <taxon>Pseudomonadota</taxon>
        <taxon>Gammaproteobacteria</taxon>
        <taxon>Alteromonadales</taxon>
        <taxon>Ferrimonadaceae</taxon>
        <taxon>Ferrimonas</taxon>
    </lineage>
</organism>
<evidence type="ECO:0000256" key="2">
    <source>
        <dbReference type="ARBA" id="ARBA00022630"/>
    </source>
</evidence>
<dbReference type="RefSeq" id="WP_168662067.1">
    <property type="nucleotide sequence ID" value="NZ_CP051180.1"/>
</dbReference>
<dbReference type="Gene3D" id="1.10.8.260">
    <property type="entry name" value="HI0933 insert domain-like"/>
    <property type="match status" value="1"/>
</dbReference>
<keyword evidence="7" id="KW-1185">Reference proteome</keyword>
<dbReference type="InterPro" id="IPR004792">
    <property type="entry name" value="BaiN-like"/>
</dbReference>
<comment type="cofactor">
    <cofactor evidence="1">
        <name>FAD</name>
        <dbReference type="ChEBI" id="CHEBI:57692"/>
    </cofactor>
</comment>
<accession>A0A6H1UGN8</accession>
<dbReference type="AlphaFoldDB" id="A0A6H1UGN8"/>
<protein>
    <submittedName>
        <fullName evidence="6">NAD(P)/FAD-dependent oxidoreductase</fullName>
    </submittedName>
</protein>
<dbReference type="InterPro" id="IPR036188">
    <property type="entry name" value="FAD/NAD-bd_sf"/>
</dbReference>